<accession>A0A0G4FA99</accession>
<feature type="region of interest" description="Disordered" evidence="1">
    <location>
        <begin position="185"/>
        <end position="206"/>
    </location>
</feature>
<dbReference type="PhylomeDB" id="A0A0G4FA99"/>
<feature type="compositionally biased region" description="Polar residues" evidence="1">
    <location>
        <begin position="226"/>
        <end position="254"/>
    </location>
</feature>
<sequence length="308" mass="34537">MPVDLAKLKTLDVQLICDPFDPKKHDADTWWTLFKAKYTYGNLNIEELKVLVQRHGVGDLFTDWLKEKGNLCANEAALEASFLQEFRPTPQEQTQAVYTLGSYRLSPGGDFDQHLDHFFAEYRKASPGHETKARILPFIGTLYEDLNSRLTSEPPINDWARLITRVRFLHKQISKEKGLAKLAAMQAPKGKQGGPQTPNFQPQPNYSRTAVDQLRAEIAALRQQLQNSNRGSYRPPQQQPSYNNSHKSQYSGQSAPPAAGRNDRRGPRSKPPGWGTVGHQNYWGCGICGSKEHRKADCPSGNGQGGRP</sequence>
<dbReference type="EMBL" id="CDMZ01000233">
    <property type="protein sequence ID" value="CEM09813.1"/>
    <property type="molecule type" value="Genomic_DNA"/>
</dbReference>
<reference evidence="2" key="1">
    <citation type="submission" date="2014-11" db="EMBL/GenBank/DDBJ databases">
        <authorList>
            <person name="Otto D Thomas"/>
            <person name="Naeem Raeece"/>
        </authorList>
    </citation>
    <scope>NUCLEOTIDE SEQUENCE</scope>
</reference>
<evidence type="ECO:0000256" key="1">
    <source>
        <dbReference type="SAM" id="MobiDB-lite"/>
    </source>
</evidence>
<proteinExistence type="predicted"/>
<feature type="compositionally biased region" description="Polar residues" evidence="1">
    <location>
        <begin position="194"/>
        <end position="206"/>
    </location>
</feature>
<name>A0A0G4FA99_9ALVE</name>
<dbReference type="VEuPathDB" id="CryptoDB:Cvel_15978"/>
<organism evidence="2">
    <name type="scientific">Chromera velia CCMP2878</name>
    <dbReference type="NCBI Taxonomy" id="1169474"/>
    <lineage>
        <taxon>Eukaryota</taxon>
        <taxon>Sar</taxon>
        <taxon>Alveolata</taxon>
        <taxon>Colpodellida</taxon>
        <taxon>Chromeraceae</taxon>
        <taxon>Chromera</taxon>
    </lineage>
</organism>
<protein>
    <submittedName>
        <fullName evidence="2">Uncharacterized protein</fullName>
    </submittedName>
</protein>
<feature type="region of interest" description="Disordered" evidence="1">
    <location>
        <begin position="226"/>
        <end position="280"/>
    </location>
</feature>
<gene>
    <name evidence="2" type="ORF">Cvel_15978</name>
</gene>
<dbReference type="AlphaFoldDB" id="A0A0G4FA99"/>
<evidence type="ECO:0000313" key="2">
    <source>
        <dbReference type="EMBL" id="CEM09813.1"/>
    </source>
</evidence>